<feature type="compositionally biased region" description="Basic and acidic residues" evidence="2">
    <location>
        <begin position="288"/>
        <end position="313"/>
    </location>
</feature>
<organism evidence="3 4">
    <name type="scientific">Aspergillus sclerotialis</name>
    <dbReference type="NCBI Taxonomy" id="2070753"/>
    <lineage>
        <taxon>Eukaryota</taxon>
        <taxon>Fungi</taxon>
        <taxon>Dikarya</taxon>
        <taxon>Ascomycota</taxon>
        <taxon>Pezizomycotina</taxon>
        <taxon>Eurotiomycetes</taxon>
        <taxon>Eurotiomycetidae</taxon>
        <taxon>Eurotiales</taxon>
        <taxon>Aspergillaceae</taxon>
        <taxon>Aspergillus</taxon>
        <taxon>Aspergillus subgen. Polypaecilum</taxon>
    </lineage>
</organism>
<evidence type="ECO:0000313" key="4">
    <source>
        <dbReference type="Proteomes" id="UP000266188"/>
    </source>
</evidence>
<accession>A0A3A2Z9E7</accession>
<gene>
    <name evidence="3" type="ORF">PHISCL_07931</name>
</gene>
<comment type="caution">
    <text evidence="3">The sequence shown here is derived from an EMBL/GenBank/DDBJ whole genome shotgun (WGS) entry which is preliminary data.</text>
</comment>
<feature type="coiled-coil region" evidence="1">
    <location>
        <begin position="399"/>
        <end position="441"/>
    </location>
</feature>
<evidence type="ECO:0000256" key="2">
    <source>
        <dbReference type="SAM" id="MobiDB-lite"/>
    </source>
</evidence>
<sequence>MDSVKAVGIDENQYRTEVLCLPSGETETSHEQQLADEAQKLGLKVPEIEATASLAASIASGAVDLSSSSPVLSSGSSTDRTSACEATRSRETSPVDQVASSLSDFTLSSDRVKPGSTRSLASLSTRPTSYSSNEGKPATNSLDSVTEKNQGSEGSVKSASPGSKKEKRRTSLKSAIARIYFRRKRAPSAVLLPPSSQVTVAKGGGETDKVYVEPKPEETIQKTDKEENEAVKLEVPFYDNESLQRSLDNSELSELREAHKQARNRHLAFQAAALNKLRHQHQAAVPEKLAENKRLEDEKREKNERQAAKMEERQLAVEMEQVREFERAKMNSRTRIKYMERYFDNSNPPPTPRPVSIASPDGSPPARSFTPQHKAQLEQEYHDHESMDQLHEAKIKVLRERQEVKLQEAIERMEMELEKLIEKHANDFSNMQKEHQQEEASLMQALDAKKTKLRHRWNLEEAILRKKLESKHGVPFGPLPPLTFTDLHYDTRDSAICVSETGGTPS</sequence>
<reference evidence="4" key="1">
    <citation type="submission" date="2017-02" db="EMBL/GenBank/DDBJ databases">
        <authorList>
            <person name="Tafer H."/>
            <person name="Lopandic K."/>
        </authorList>
    </citation>
    <scope>NUCLEOTIDE SEQUENCE [LARGE SCALE GENOMIC DNA]</scope>
    <source>
        <strain evidence="4">CBS 366.77</strain>
    </source>
</reference>
<feature type="region of interest" description="Disordered" evidence="2">
    <location>
        <begin position="65"/>
        <end position="171"/>
    </location>
</feature>
<feature type="compositionally biased region" description="Polar residues" evidence="2">
    <location>
        <begin position="116"/>
        <end position="161"/>
    </location>
</feature>
<feature type="region of interest" description="Disordered" evidence="2">
    <location>
        <begin position="198"/>
        <end position="228"/>
    </location>
</feature>
<name>A0A3A2Z9E7_9EURO</name>
<dbReference type="EMBL" id="MVGC01000375">
    <property type="protein sequence ID" value="RJE19739.1"/>
    <property type="molecule type" value="Genomic_DNA"/>
</dbReference>
<dbReference type="Proteomes" id="UP000266188">
    <property type="component" value="Unassembled WGS sequence"/>
</dbReference>
<feature type="region of interest" description="Disordered" evidence="2">
    <location>
        <begin position="278"/>
        <end position="313"/>
    </location>
</feature>
<feature type="compositionally biased region" description="Low complexity" evidence="2">
    <location>
        <begin position="66"/>
        <end position="77"/>
    </location>
</feature>
<feature type="region of interest" description="Disordered" evidence="2">
    <location>
        <begin position="342"/>
        <end position="371"/>
    </location>
</feature>
<keyword evidence="4" id="KW-1185">Reference proteome</keyword>
<protein>
    <submittedName>
        <fullName evidence="3">Uncharacterized protein</fullName>
    </submittedName>
</protein>
<feature type="compositionally biased region" description="Polar residues" evidence="2">
    <location>
        <begin position="94"/>
        <end position="109"/>
    </location>
</feature>
<dbReference type="STRING" id="2070753.A0A3A2Z9E7"/>
<proteinExistence type="predicted"/>
<keyword evidence="1" id="KW-0175">Coiled coil</keyword>
<feature type="compositionally biased region" description="Basic and acidic residues" evidence="2">
    <location>
        <begin position="205"/>
        <end position="228"/>
    </location>
</feature>
<dbReference type="OrthoDB" id="9977870at2759"/>
<evidence type="ECO:0000256" key="1">
    <source>
        <dbReference type="SAM" id="Coils"/>
    </source>
</evidence>
<dbReference type="AlphaFoldDB" id="A0A3A2Z9E7"/>
<evidence type="ECO:0000313" key="3">
    <source>
        <dbReference type="EMBL" id="RJE19739.1"/>
    </source>
</evidence>